<keyword evidence="2" id="KW-0040">ANK repeat</keyword>
<evidence type="ECO:0000256" key="1">
    <source>
        <dbReference type="ARBA" id="ARBA00022737"/>
    </source>
</evidence>
<organism evidence="6 7">
    <name type="scientific">Lophiotrema nucula</name>
    <dbReference type="NCBI Taxonomy" id="690887"/>
    <lineage>
        <taxon>Eukaryota</taxon>
        <taxon>Fungi</taxon>
        <taxon>Dikarya</taxon>
        <taxon>Ascomycota</taxon>
        <taxon>Pezizomycotina</taxon>
        <taxon>Dothideomycetes</taxon>
        <taxon>Pleosporomycetidae</taxon>
        <taxon>Pleosporales</taxon>
        <taxon>Lophiotremataceae</taxon>
        <taxon>Lophiotrema</taxon>
    </lineage>
</organism>
<dbReference type="Gene3D" id="1.25.40.20">
    <property type="entry name" value="Ankyrin repeat-containing domain"/>
    <property type="match status" value="1"/>
</dbReference>
<feature type="domain" description="Peptidase S8/S53" evidence="5">
    <location>
        <begin position="684"/>
        <end position="903"/>
    </location>
</feature>
<dbReference type="Pfam" id="PF00023">
    <property type="entry name" value="Ank"/>
    <property type="match status" value="1"/>
</dbReference>
<evidence type="ECO:0000256" key="2">
    <source>
        <dbReference type="ARBA" id="ARBA00023043"/>
    </source>
</evidence>
<evidence type="ECO:0000313" key="6">
    <source>
        <dbReference type="EMBL" id="KAF2113700.1"/>
    </source>
</evidence>
<feature type="compositionally biased region" description="Acidic residues" evidence="4">
    <location>
        <begin position="8"/>
        <end position="20"/>
    </location>
</feature>
<evidence type="ECO:0000256" key="4">
    <source>
        <dbReference type="SAM" id="MobiDB-lite"/>
    </source>
</evidence>
<reference evidence="6" key="1">
    <citation type="journal article" date="2020" name="Stud. Mycol.">
        <title>101 Dothideomycetes genomes: a test case for predicting lifestyles and emergence of pathogens.</title>
        <authorList>
            <person name="Haridas S."/>
            <person name="Albert R."/>
            <person name="Binder M."/>
            <person name="Bloem J."/>
            <person name="Labutti K."/>
            <person name="Salamov A."/>
            <person name="Andreopoulos B."/>
            <person name="Baker S."/>
            <person name="Barry K."/>
            <person name="Bills G."/>
            <person name="Bluhm B."/>
            <person name="Cannon C."/>
            <person name="Castanera R."/>
            <person name="Culley D."/>
            <person name="Daum C."/>
            <person name="Ezra D."/>
            <person name="Gonzalez J."/>
            <person name="Henrissat B."/>
            <person name="Kuo A."/>
            <person name="Liang C."/>
            <person name="Lipzen A."/>
            <person name="Lutzoni F."/>
            <person name="Magnuson J."/>
            <person name="Mondo S."/>
            <person name="Nolan M."/>
            <person name="Ohm R."/>
            <person name="Pangilinan J."/>
            <person name="Park H.-J."/>
            <person name="Ramirez L."/>
            <person name="Alfaro M."/>
            <person name="Sun H."/>
            <person name="Tritt A."/>
            <person name="Yoshinaga Y."/>
            <person name="Zwiers L.-H."/>
            <person name="Turgeon B."/>
            <person name="Goodwin S."/>
            <person name="Spatafora J."/>
            <person name="Crous P."/>
            <person name="Grigoriev I."/>
        </authorList>
    </citation>
    <scope>NUCLEOTIDE SEQUENCE</scope>
    <source>
        <strain evidence="6">CBS 627.86</strain>
    </source>
</reference>
<feature type="region of interest" description="Disordered" evidence="4">
    <location>
        <begin position="287"/>
        <end position="388"/>
    </location>
</feature>
<proteinExistence type="inferred from homology"/>
<keyword evidence="7" id="KW-1185">Reference proteome</keyword>
<dbReference type="CDD" id="cd07491">
    <property type="entry name" value="Peptidases_S8_7"/>
    <property type="match status" value="1"/>
</dbReference>
<gene>
    <name evidence="6" type="ORF">BDV96DRAFT_578247</name>
</gene>
<dbReference type="Gene3D" id="3.40.50.200">
    <property type="entry name" value="Peptidase S8/S53 domain"/>
    <property type="match status" value="1"/>
</dbReference>
<keyword evidence="1" id="KW-0677">Repeat</keyword>
<evidence type="ECO:0000259" key="5">
    <source>
        <dbReference type="Pfam" id="PF00082"/>
    </source>
</evidence>
<feature type="compositionally biased region" description="Polar residues" evidence="4">
    <location>
        <begin position="356"/>
        <end position="371"/>
    </location>
</feature>
<feature type="compositionally biased region" description="Low complexity" evidence="4">
    <location>
        <begin position="298"/>
        <end position="309"/>
    </location>
</feature>
<dbReference type="Pfam" id="PF00082">
    <property type="entry name" value="Peptidase_S8"/>
    <property type="match status" value="1"/>
</dbReference>
<comment type="caution">
    <text evidence="3">Lacks conserved residue(s) required for the propagation of feature annotation.</text>
</comment>
<evidence type="ECO:0000256" key="3">
    <source>
        <dbReference type="PROSITE-ProRule" id="PRU01240"/>
    </source>
</evidence>
<dbReference type="AlphaFoldDB" id="A0A6A5Z2R6"/>
<feature type="region of interest" description="Disordered" evidence="4">
    <location>
        <begin position="1"/>
        <end position="31"/>
    </location>
</feature>
<dbReference type="SUPFAM" id="SSF52743">
    <property type="entry name" value="Subtilisin-like"/>
    <property type="match status" value="1"/>
</dbReference>
<dbReference type="SMART" id="SM00248">
    <property type="entry name" value="ANK"/>
    <property type="match status" value="4"/>
</dbReference>
<sequence length="978" mass="110798">MADKHLDDDFDGDYGEEYYSDESQPYNDDDDEEAEVFLFNEVSEYIEQLDLPDAKKKHQEIIAAAEELDLTKEDVKDEFILKYRPYFKQRAGQNFTIFHSLAQGLYDKSADFTRYIPLLKILLEDQPDLPNMKDAQNQTALHIVIEARQSDVGKYLIETVVCEPDWLGAQRKDDDTALHLALKAGLECSEYLIRRIAAKGRESADRILSTQGDKKQTPLHIAVDYSKCSGKQADLVKLLLEASDLALATENKDNLSPFRYHQSSQSTFRNQQAEQLRQLLEADLASAKEEEKNLSPFRSQQASQSTSRTQHSRNVKSKLTAPSTPDNASERGGGERSTTHRARPKPSPGGTRDGAASSSGNRTKAATTPASRQVPKRSVSDLPKQEVDPEVARKIQDLLLQHVLRTRSRDEAIRILHGPIQKRQIDFDLVPIRKNNIQADDLERYAGHLNFEPVLQYVAIPMLKVENFPTSKWKHEAFWESRGRKDYLAIFDWLYEKGVRHIVRVIVVDHDDRPHSDAVIIRALNRFGVERLDWKRFDLCSHAIINAVENVTQLKLYCNGNDAILRSWSSPTGLVNLKSLKKVEVDMYLGWETLQATKDAATAFEVELRKVWEAAWTEKSGRTKTIEVKCYVQNPIRTRKAVTLGDSEKKRDAQYEQRELWMDCMKEFATFIQNYEPLANQPVIKVALIDDGVDSTFDDLSSIIKEGQSYSIRDKELGLWNPYYHSADGHGTVMAWLIRLICPRVQIYVAKLNELQTQDKVEITASSAIKAINWAKEMGVHIMSMSWSIDKMSSSDARDLQKAVDDAIANNILLFCASDDQGNSRPDDQNSYPARCNIQRIFRIGAATRSGLAGEWVRGANFLLPGEKDQLMPNIGDQLSNHEPRTASSLATALGSGLAALILYCAALNGKEDFDALRTQEKMYGAFKNLCKSHQANNQYLHVREVFGKYKPKGGVGDDEETENQRAIKQIVEHLLRD</sequence>
<dbReference type="Pfam" id="PF12796">
    <property type="entry name" value="Ank_2"/>
    <property type="match status" value="1"/>
</dbReference>
<dbReference type="InterPro" id="IPR002110">
    <property type="entry name" value="Ankyrin_rpt"/>
</dbReference>
<protein>
    <recommendedName>
        <fullName evidence="5">Peptidase S8/S53 domain-containing protein</fullName>
    </recommendedName>
</protein>
<feature type="compositionally biased region" description="Basic and acidic residues" evidence="4">
    <location>
        <begin position="328"/>
        <end position="338"/>
    </location>
</feature>
<dbReference type="OrthoDB" id="3786541at2759"/>
<dbReference type="InterPro" id="IPR036770">
    <property type="entry name" value="Ankyrin_rpt-contain_sf"/>
</dbReference>
<accession>A0A6A5Z2R6</accession>
<dbReference type="SUPFAM" id="SSF48403">
    <property type="entry name" value="Ankyrin repeat"/>
    <property type="match status" value="1"/>
</dbReference>
<dbReference type="InterPro" id="IPR036852">
    <property type="entry name" value="Peptidase_S8/S53_dom_sf"/>
</dbReference>
<dbReference type="PANTHER" id="PTHR24198">
    <property type="entry name" value="ANKYRIN REPEAT AND PROTEIN KINASE DOMAIN-CONTAINING PROTEIN"/>
    <property type="match status" value="1"/>
</dbReference>
<dbReference type="PANTHER" id="PTHR24198:SF165">
    <property type="entry name" value="ANKYRIN REPEAT-CONTAINING PROTEIN-RELATED"/>
    <property type="match status" value="1"/>
</dbReference>
<name>A0A6A5Z2R6_9PLEO</name>
<dbReference type="PROSITE" id="PS51892">
    <property type="entry name" value="SUBTILASE"/>
    <property type="match status" value="1"/>
</dbReference>
<dbReference type="InterPro" id="IPR000209">
    <property type="entry name" value="Peptidase_S8/S53_dom"/>
</dbReference>
<dbReference type="GO" id="GO:0006508">
    <property type="term" value="P:proteolysis"/>
    <property type="evidence" value="ECO:0007669"/>
    <property type="project" value="InterPro"/>
</dbReference>
<dbReference type="GO" id="GO:0004252">
    <property type="term" value="F:serine-type endopeptidase activity"/>
    <property type="evidence" value="ECO:0007669"/>
    <property type="project" value="InterPro"/>
</dbReference>
<evidence type="ECO:0000313" key="7">
    <source>
        <dbReference type="Proteomes" id="UP000799770"/>
    </source>
</evidence>
<dbReference type="Proteomes" id="UP000799770">
    <property type="component" value="Unassembled WGS sequence"/>
</dbReference>
<comment type="similarity">
    <text evidence="3">Belongs to the peptidase S8 family.</text>
</comment>
<dbReference type="EMBL" id="ML977327">
    <property type="protein sequence ID" value="KAF2113700.1"/>
    <property type="molecule type" value="Genomic_DNA"/>
</dbReference>